<organism evidence="2 3">
    <name type="scientific">Portunus trituberculatus</name>
    <name type="common">Swimming crab</name>
    <name type="synonym">Neptunus trituberculatus</name>
    <dbReference type="NCBI Taxonomy" id="210409"/>
    <lineage>
        <taxon>Eukaryota</taxon>
        <taxon>Metazoa</taxon>
        <taxon>Ecdysozoa</taxon>
        <taxon>Arthropoda</taxon>
        <taxon>Crustacea</taxon>
        <taxon>Multicrustacea</taxon>
        <taxon>Malacostraca</taxon>
        <taxon>Eumalacostraca</taxon>
        <taxon>Eucarida</taxon>
        <taxon>Decapoda</taxon>
        <taxon>Pleocyemata</taxon>
        <taxon>Brachyura</taxon>
        <taxon>Eubrachyura</taxon>
        <taxon>Portunoidea</taxon>
        <taxon>Portunidae</taxon>
        <taxon>Portuninae</taxon>
        <taxon>Portunus</taxon>
    </lineage>
</organism>
<sequence>MEIAVSITYLRSLDQRAWPKAMTFLGSREVADLASETSSSGLSREKDSPPQGPLTAVSCSRSSS</sequence>
<comment type="caution">
    <text evidence="2">The sequence shown here is derived from an EMBL/GenBank/DDBJ whole genome shotgun (WGS) entry which is preliminary data.</text>
</comment>
<protein>
    <submittedName>
        <fullName evidence="2">Uncharacterized protein</fullName>
    </submittedName>
</protein>
<name>A0A5B7G7F6_PORTR</name>
<dbReference type="Proteomes" id="UP000324222">
    <property type="component" value="Unassembled WGS sequence"/>
</dbReference>
<proteinExistence type="predicted"/>
<gene>
    <name evidence="2" type="ORF">E2C01_048821</name>
</gene>
<accession>A0A5B7G7F6</accession>
<dbReference type="AlphaFoldDB" id="A0A5B7G7F6"/>
<evidence type="ECO:0000313" key="2">
    <source>
        <dbReference type="EMBL" id="MPC54892.1"/>
    </source>
</evidence>
<feature type="region of interest" description="Disordered" evidence="1">
    <location>
        <begin position="35"/>
        <end position="64"/>
    </location>
</feature>
<dbReference type="EMBL" id="VSRR010012713">
    <property type="protein sequence ID" value="MPC54892.1"/>
    <property type="molecule type" value="Genomic_DNA"/>
</dbReference>
<evidence type="ECO:0000313" key="3">
    <source>
        <dbReference type="Proteomes" id="UP000324222"/>
    </source>
</evidence>
<reference evidence="2 3" key="1">
    <citation type="submission" date="2019-05" db="EMBL/GenBank/DDBJ databases">
        <title>Another draft genome of Portunus trituberculatus and its Hox gene families provides insights of decapod evolution.</title>
        <authorList>
            <person name="Jeong J.-H."/>
            <person name="Song I."/>
            <person name="Kim S."/>
            <person name="Choi T."/>
            <person name="Kim D."/>
            <person name="Ryu S."/>
            <person name="Kim W."/>
        </authorList>
    </citation>
    <scope>NUCLEOTIDE SEQUENCE [LARGE SCALE GENOMIC DNA]</scope>
    <source>
        <tissue evidence="2">Muscle</tissue>
    </source>
</reference>
<evidence type="ECO:0000256" key="1">
    <source>
        <dbReference type="SAM" id="MobiDB-lite"/>
    </source>
</evidence>
<keyword evidence="3" id="KW-1185">Reference proteome</keyword>